<dbReference type="EMBL" id="CP033614">
    <property type="protein sequence ID" value="AYV56768.1"/>
    <property type="molecule type" value="Genomic_DNA"/>
</dbReference>
<name>A0AAD0XRE5_9LEPT</name>
<evidence type="ECO:0000259" key="2">
    <source>
        <dbReference type="Pfam" id="PF01757"/>
    </source>
</evidence>
<proteinExistence type="predicted"/>
<keyword evidence="1" id="KW-1133">Transmembrane helix</keyword>
<dbReference type="PANTHER" id="PTHR23028">
    <property type="entry name" value="ACETYLTRANSFERASE"/>
    <property type="match status" value="1"/>
</dbReference>
<organism evidence="3 4">
    <name type="scientific">Leptospira kmetyi</name>
    <dbReference type="NCBI Taxonomy" id="408139"/>
    <lineage>
        <taxon>Bacteria</taxon>
        <taxon>Pseudomonadati</taxon>
        <taxon>Spirochaetota</taxon>
        <taxon>Spirochaetia</taxon>
        <taxon>Leptospirales</taxon>
        <taxon>Leptospiraceae</taxon>
        <taxon>Leptospira</taxon>
    </lineage>
</organism>
<dbReference type="InterPro" id="IPR050879">
    <property type="entry name" value="Acyltransferase_3"/>
</dbReference>
<dbReference type="RefSeq" id="WP_123180002.1">
    <property type="nucleotide sequence ID" value="NZ_CP033614.1"/>
</dbReference>
<feature type="transmembrane region" description="Helical" evidence="1">
    <location>
        <begin position="124"/>
        <end position="145"/>
    </location>
</feature>
<keyword evidence="3" id="KW-0012">Acyltransferase</keyword>
<dbReference type="Pfam" id="PF01757">
    <property type="entry name" value="Acyl_transf_3"/>
    <property type="match status" value="1"/>
</dbReference>
<feature type="transmembrane region" description="Helical" evidence="1">
    <location>
        <begin position="253"/>
        <end position="271"/>
    </location>
</feature>
<dbReference type="KEGG" id="lkm:EFP84_15550"/>
<evidence type="ECO:0000313" key="3">
    <source>
        <dbReference type="EMBL" id="AYV56768.1"/>
    </source>
</evidence>
<dbReference type="AlphaFoldDB" id="A0AAD0XRE5"/>
<reference evidence="3 4" key="1">
    <citation type="submission" date="2018-11" db="EMBL/GenBank/DDBJ databases">
        <title>Complete genome sequence of Leptospira kmetyi isolate LS 001/16 from soil sample associated with a leptospirosis patient in Kelantan.</title>
        <authorList>
            <person name="Muhammad Yusoff F."/>
            <person name="Muhammad Yusoff S."/>
            <person name="Ahmad M.N."/>
            <person name="Yusof N.Y."/>
            <person name="Aziah I."/>
        </authorList>
    </citation>
    <scope>NUCLEOTIDE SEQUENCE [LARGE SCALE GENOMIC DNA]</scope>
    <source>
        <strain evidence="3 4">LS 001/16</strain>
    </source>
</reference>
<dbReference type="PANTHER" id="PTHR23028:SF53">
    <property type="entry name" value="ACYL_TRANSF_3 DOMAIN-CONTAINING PROTEIN"/>
    <property type="match status" value="1"/>
</dbReference>
<accession>A0AAD0XRE5</accession>
<gene>
    <name evidence="3" type="ORF">EFP84_15550</name>
</gene>
<evidence type="ECO:0000313" key="4">
    <source>
        <dbReference type="Proteomes" id="UP000276407"/>
    </source>
</evidence>
<dbReference type="GO" id="GO:0016020">
    <property type="term" value="C:membrane"/>
    <property type="evidence" value="ECO:0007669"/>
    <property type="project" value="TreeGrafter"/>
</dbReference>
<dbReference type="Proteomes" id="UP000276407">
    <property type="component" value="Chromosome 1"/>
</dbReference>
<feature type="transmembrane region" description="Helical" evidence="1">
    <location>
        <begin position="184"/>
        <end position="204"/>
    </location>
</feature>
<keyword evidence="1" id="KW-0472">Membrane</keyword>
<feature type="transmembrane region" description="Helical" evidence="1">
    <location>
        <begin position="20"/>
        <end position="38"/>
    </location>
</feature>
<feature type="transmembrane region" description="Helical" evidence="1">
    <location>
        <begin position="224"/>
        <end position="241"/>
    </location>
</feature>
<feature type="transmembrane region" description="Helical" evidence="1">
    <location>
        <begin position="91"/>
        <end position="112"/>
    </location>
</feature>
<dbReference type="GO" id="GO:0016747">
    <property type="term" value="F:acyltransferase activity, transferring groups other than amino-acyl groups"/>
    <property type="evidence" value="ECO:0007669"/>
    <property type="project" value="InterPro"/>
</dbReference>
<dbReference type="InterPro" id="IPR002656">
    <property type="entry name" value="Acyl_transf_3_dom"/>
</dbReference>
<feature type="domain" description="Acyltransferase 3" evidence="2">
    <location>
        <begin position="17"/>
        <end position="373"/>
    </location>
</feature>
<keyword evidence="3" id="KW-0808">Transferase</keyword>
<protein>
    <submittedName>
        <fullName evidence="3">Acyltransferase</fullName>
    </submittedName>
</protein>
<dbReference type="GO" id="GO:0009103">
    <property type="term" value="P:lipopolysaccharide biosynthetic process"/>
    <property type="evidence" value="ECO:0007669"/>
    <property type="project" value="TreeGrafter"/>
</dbReference>
<keyword evidence="1" id="KW-0812">Transmembrane</keyword>
<feature type="transmembrane region" description="Helical" evidence="1">
    <location>
        <begin position="283"/>
        <end position="303"/>
    </location>
</feature>
<feature type="transmembrane region" description="Helical" evidence="1">
    <location>
        <begin position="315"/>
        <end position="341"/>
    </location>
</feature>
<feature type="transmembrane region" description="Helical" evidence="1">
    <location>
        <begin position="50"/>
        <end position="71"/>
    </location>
</feature>
<sequence>MKAFIKDLLYHRDNEIQSLNGLRAFAIVLVILNHYALAWKELGTFQSDSFFWSGVDLSFVLSGFLISKGLLSDWNRNGSINFKQFYLKRTLRILPAYFFFITFSLIVSKFALKIAQQKGLVLESYILSFGLSNAWGDFVFLGNYFPGMNIHTWSLSIEEQFYLVFPLFCSLFLFKRIREQHRQFLLWGLVLIPTIARIVVYTTTTYPLSPEYFDEIYFPTHTRFDSLLMGVIAMDLFTSHKNLMDRLRKEDRFYYPLLFLFLSFLFTAHWVHQGTSGFFTQTFKYNLLNIGFAGILLLAVVRLENWLGRFFSMRIFVPVARLSFTIYLWHLVLIGVALSILGIKSEPSSDLTFFVQFTAVLGLIVILSVPLYMLIEYPFQYLRTRMLPRKKKVATETLQHLHRVQETPSILFLEIVSERNMVGVHPKRS</sequence>
<evidence type="ECO:0000256" key="1">
    <source>
        <dbReference type="SAM" id="Phobius"/>
    </source>
</evidence>
<feature type="transmembrane region" description="Helical" evidence="1">
    <location>
        <begin position="353"/>
        <end position="375"/>
    </location>
</feature>